<dbReference type="SUPFAM" id="SSF52540">
    <property type="entry name" value="P-loop containing nucleoside triphosphate hydrolases"/>
    <property type="match status" value="1"/>
</dbReference>
<dbReference type="EMBL" id="UEGS01000001">
    <property type="protein sequence ID" value="SRX79683.1"/>
    <property type="molecule type" value="Genomic_DNA"/>
</dbReference>
<dbReference type="InterPro" id="IPR050388">
    <property type="entry name" value="ABC_Ni/Peptide_Import"/>
</dbReference>
<dbReference type="NCBIfam" id="TIGR01727">
    <property type="entry name" value="oligo_HPY"/>
    <property type="match status" value="1"/>
</dbReference>
<feature type="domain" description="ABC transporter" evidence="8">
    <location>
        <begin position="15"/>
        <end position="265"/>
    </location>
</feature>
<organism evidence="9 10">
    <name type="scientific">Mycolicibacterium parafortuitum</name>
    <name type="common">Mycobacterium parafortuitum</name>
    <dbReference type="NCBI Taxonomy" id="39692"/>
    <lineage>
        <taxon>Bacteria</taxon>
        <taxon>Bacillati</taxon>
        <taxon>Actinomycetota</taxon>
        <taxon>Actinomycetes</taxon>
        <taxon>Mycobacteriales</taxon>
        <taxon>Mycobacteriaceae</taxon>
        <taxon>Mycolicibacterium</taxon>
    </lineage>
</organism>
<dbReference type="GO" id="GO:0016887">
    <property type="term" value="F:ATP hydrolysis activity"/>
    <property type="evidence" value="ECO:0007669"/>
    <property type="project" value="InterPro"/>
</dbReference>
<evidence type="ECO:0000256" key="2">
    <source>
        <dbReference type="ARBA" id="ARBA00005417"/>
    </source>
</evidence>
<dbReference type="GO" id="GO:0005886">
    <property type="term" value="C:plasma membrane"/>
    <property type="evidence" value="ECO:0007669"/>
    <property type="project" value="UniProtKB-SubCell"/>
</dbReference>
<dbReference type="SMART" id="SM00382">
    <property type="entry name" value="AAA"/>
    <property type="match status" value="1"/>
</dbReference>
<sequence length="339" mass="36334">MSGACGANQQPADLLRVEDLHVSFATEDGVVRAVDGVSFDLAAGEILAIVGESGSGKSVTAQTLTGLTRAPNTRITGSVTYRGRELTGLDDAGLRGIRGEEIAMVFQDPMSSLNPVYRVGDQIAEMIRAHRDVSKKEALARAVELLTSVGIPNAQARVRSYPHEFSGGMRQRVMIAMALSLEPTVLIADEPTTALDVTVQAQILRLLADLNRDRGLAVVLITHDLGVVAEVADRVLVMYAGQIVEDGSLDDIFYAPHHPYTWGLLGSLARLDRPRTGRLAQIAGAPPSLLHPPAGCRFAARCAFEFDRCGEAPPLDPSNGSGHLDRCWLPLEDKARVLS</sequence>
<dbReference type="InterPro" id="IPR027417">
    <property type="entry name" value="P-loop_NTPase"/>
</dbReference>
<protein>
    <submittedName>
        <fullName evidence="9">Oligopeptide/dipeptide ABC transporter ATPase [Conexibacter woesei DSM]</fullName>
    </submittedName>
</protein>
<keyword evidence="4" id="KW-1003">Cell membrane</keyword>
<dbReference type="InterPro" id="IPR013563">
    <property type="entry name" value="Oligopep_ABC_C"/>
</dbReference>
<dbReference type="CDD" id="cd03257">
    <property type="entry name" value="ABC_NikE_OppD_transporters"/>
    <property type="match status" value="1"/>
</dbReference>
<gene>
    <name evidence="9" type="ORF">MPP7335_01420</name>
</gene>
<evidence type="ECO:0000256" key="5">
    <source>
        <dbReference type="ARBA" id="ARBA00022741"/>
    </source>
</evidence>
<comment type="similarity">
    <text evidence="2">Belongs to the ABC transporter superfamily.</text>
</comment>
<dbReference type="AlphaFoldDB" id="A0A375YF02"/>
<dbReference type="PANTHER" id="PTHR43297:SF2">
    <property type="entry name" value="DIPEPTIDE TRANSPORT ATP-BINDING PROTEIN DPPD"/>
    <property type="match status" value="1"/>
</dbReference>
<dbReference type="InterPro" id="IPR003593">
    <property type="entry name" value="AAA+_ATPase"/>
</dbReference>
<dbReference type="PANTHER" id="PTHR43297">
    <property type="entry name" value="OLIGOPEPTIDE TRANSPORT ATP-BINDING PROTEIN APPD"/>
    <property type="match status" value="1"/>
</dbReference>
<evidence type="ECO:0000256" key="4">
    <source>
        <dbReference type="ARBA" id="ARBA00022475"/>
    </source>
</evidence>
<proteinExistence type="inferred from homology"/>
<evidence type="ECO:0000313" key="9">
    <source>
        <dbReference type="EMBL" id="SRX79683.1"/>
    </source>
</evidence>
<evidence type="ECO:0000256" key="6">
    <source>
        <dbReference type="ARBA" id="ARBA00022840"/>
    </source>
</evidence>
<evidence type="ECO:0000259" key="8">
    <source>
        <dbReference type="PROSITE" id="PS50893"/>
    </source>
</evidence>
<dbReference type="FunFam" id="3.40.50.300:FF:000016">
    <property type="entry name" value="Oligopeptide ABC transporter ATP-binding component"/>
    <property type="match status" value="1"/>
</dbReference>
<keyword evidence="10" id="KW-1185">Reference proteome</keyword>
<dbReference type="Pfam" id="PF00005">
    <property type="entry name" value="ABC_tran"/>
    <property type="match status" value="1"/>
</dbReference>
<dbReference type="PROSITE" id="PS50893">
    <property type="entry name" value="ABC_TRANSPORTER_2"/>
    <property type="match status" value="1"/>
</dbReference>
<reference evidence="9 10" key="1">
    <citation type="submission" date="2018-05" db="EMBL/GenBank/DDBJ databases">
        <authorList>
            <consortium name="IHU Genomes"/>
        </authorList>
    </citation>
    <scope>NUCLEOTIDE SEQUENCE [LARGE SCALE GENOMIC DNA]</scope>
    <source>
        <strain evidence="9 10">P7335</strain>
    </source>
</reference>
<dbReference type="PROSITE" id="PS00211">
    <property type="entry name" value="ABC_TRANSPORTER_1"/>
    <property type="match status" value="1"/>
</dbReference>
<dbReference type="Gene3D" id="3.40.50.300">
    <property type="entry name" value="P-loop containing nucleotide triphosphate hydrolases"/>
    <property type="match status" value="1"/>
</dbReference>
<dbReference type="STRING" id="39692.BST38_06120"/>
<dbReference type="Proteomes" id="UP000252008">
    <property type="component" value="Unassembled WGS sequence"/>
</dbReference>
<comment type="subcellular location">
    <subcellularLocation>
        <location evidence="1">Cell membrane</location>
        <topology evidence="1">Peripheral membrane protein</topology>
    </subcellularLocation>
</comment>
<dbReference type="Pfam" id="PF08352">
    <property type="entry name" value="oligo_HPY"/>
    <property type="match status" value="1"/>
</dbReference>
<evidence type="ECO:0000256" key="3">
    <source>
        <dbReference type="ARBA" id="ARBA00022448"/>
    </source>
</evidence>
<dbReference type="GO" id="GO:0005524">
    <property type="term" value="F:ATP binding"/>
    <property type="evidence" value="ECO:0007669"/>
    <property type="project" value="UniProtKB-KW"/>
</dbReference>
<dbReference type="InterPro" id="IPR017871">
    <property type="entry name" value="ABC_transporter-like_CS"/>
</dbReference>
<evidence type="ECO:0000313" key="10">
    <source>
        <dbReference type="Proteomes" id="UP000252008"/>
    </source>
</evidence>
<evidence type="ECO:0000256" key="1">
    <source>
        <dbReference type="ARBA" id="ARBA00004202"/>
    </source>
</evidence>
<name>A0A375YF02_MYCPF</name>
<dbReference type="RefSeq" id="WP_083142354.1">
    <property type="nucleotide sequence ID" value="NZ_MVID01000003.1"/>
</dbReference>
<keyword evidence="5" id="KW-0547">Nucleotide-binding</keyword>
<dbReference type="InterPro" id="IPR003439">
    <property type="entry name" value="ABC_transporter-like_ATP-bd"/>
</dbReference>
<keyword evidence="3" id="KW-0813">Transport</keyword>
<keyword evidence="6" id="KW-0067">ATP-binding</keyword>
<keyword evidence="7" id="KW-0472">Membrane</keyword>
<dbReference type="GO" id="GO:0015833">
    <property type="term" value="P:peptide transport"/>
    <property type="evidence" value="ECO:0007669"/>
    <property type="project" value="InterPro"/>
</dbReference>
<accession>A0A375YF02</accession>
<evidence type="ECO:0000256" key="7">
    <source>
        <dbReference type="ARBA" id="ARBA00023136"/>
    </source>
</evidence>